<dbReference type="InterPro" id="IPR015947">
    <property type="entry name" value="PUA-like_sf"/>
</dbReference>
<dbReference type="PROSITE" id="PS51787">
    <property type="entry name" value="LON_N"/>
    <property type="match status" value="1"/>
</dbReference>
<dbReference type="PANTHER" id="PTHR46732">
    <property type="entry name" value="ATP-DEPENDENT PROTEASE LA (LON) DOMAIN PROTEIN"/>
    <property type="match status" value="1"/>
</dbReference>
<dbReference type="Gene3D" id="1.20.58.1480">
    <property type="match status" value="1"/>
</dbReference>
<dbReference type="InterPro" id="IPR003111">
    <property type="entry name" value="Lon_prtase_N"/>
</dbReference>
<evidence type="ECO:0000259" key="1">
    <source>
        <dbReference type="PROSITE" id="PS51787"/>
    </source>
</evidence>
<protein>
    <recommendedName>
        <fullName evidence="1">Lon N-terminal domain-containing protein</fullName>
    </recommendedName>
</protein>
<keyword evidence="3" id="KW-1185">Reference proteome</keyword>
<dbReference type="InterPro" id="IPR046336">
    <property type="entry name" value="Lon_prtase_N_sf"/>
</dbReference>
<gene>
    <name evidence="2" type="ORF">DDZ13_04200</name>
</gene>
<accession>A0A317ZMW0</accession>
<dbReference type="Pfam" id="PF02190">
    <property type="entry name" value="LON_substr_bdg"/>
    <property type="match status" value="1"/>
</dbReference>
<name>A0A317ZMW0_9BACT</name>
<dbReference type="AlphaFoldDB" id="A0A317ZMW0"/>
<comment type="caution">
    <text evidence="2">The sequence shown here is derived from an EMBL/GenBank/DDBJ whole genome shotgun (WGS) entry which is preliminary data.</text>
</comment>
<dbReference type="SMART" id="SM00464">
    <property type="entry name" value="LON"/>
    <property type="match status" value="1"/>
</dbReference>
<proteinExistence type="predicted"/>
<dbReference type="PANTHER" id="PTHR46732:SF8">
    <property type="entry name" value="ATP-DEPENDENT PROTEASE LA (LON) DOMAIN PROTEIN"/>
    <property type="match status" value="1"/>
</dbReference>
<reference evidence="2 3" key="1">
    <citation type="submission" date="2018-05" db="EMBL/GenBank/DDBJ databases">
        <title>Coraliomargarita sinensis sp. nov., isolated from a marine solar saltern.</title>
        <authorList>
            <person name="Zhou L.Y."/>
        </authorList>
    </citation>
    <scope>NUCLEOTIDE SEQUENCE [LARGE SCALE GENOMIC DNA]</scope>
    <source>
        <strain evidence="2 3">WN38</strain>
    </source>
</reference>
<feature type="domain" description="Lon N-terminal" evidence="1">
    <location>
        <begin position="15"/>
        <end position="209"/>
    </location>
</feature>
<evidence type="ECO:0000313" key="2">
    <source>
        <dbReference type="EMBL" id="PXA05169.1"/>
    </source>
</evidence>
<sequence>MDIAMSSEIEIPAEVPVMTLNETVLFPQAMMPLYIFEPRYRQMLADVLSAARIFAVAAVDTRQEEAEVLETPHSIAGVGVVRACKQNPDGTSNLILQGLARVHFEEIVAEEPYRRARISQILSKSDGSVQSLSAIQPTLISLVQTQMRLGAPIPKEVLQFLSNVKEPENVLDLAIYTLCSSSKLKQQLLETRGILERFDQFERYLGSQIEQLKLDRMLKGGLDDEHLGNN</sequence>
<dbReference type="EMBL" id="QHJQ01000002">
    <property type="protein sequence ID" value="PXA05169.1"/>
    <property type="molecule type" value="Genomic_DNA"/>
</dbReference>
<dbReference type="InParanoid" id="A0A317ZMW0"/>
<organism evidence="2 3">
    <name type="scientific">Coraliomargarita sinensis</name>
    <dbReference type="NCBI Taxonomy" id="2174842"/>
    <lineage>
        <taxon>Bacteria</taxon>
        <taxon>Pseudomonadati</taxon>
        <taxon>Verrucomicrobiota</taxon>
        <taxon>Opitutia</taxon>
        <taxon>Puniceicoccales</taxon>
        <taxon>Coraliomargaritaceae</taxon>
        <taxon>Coraliomargarita</taxon>
    </lineage>
</organism>
<evidence type="ECO:0000313" key="3">
    <source>
        <dbReference type="Proteomes" id="UP000247099"/>
    </source>
</evidence>
<dbReference type="Gene3D" id="2.30.130.40">
    <property type="entry name" value="LON domain-like"/>
    <property type="match status" value="1"/>
</dbReference>
<dbReference type="Proteomes" id="UP000247099">
    <property type="component" value="Unassembled WGS sequence"/>
</dbReference>
<dbReference type="SUPFAM" id="SSF88697">
    <property type="entry name" value="PUA domain-like"/>
    <property type="match status" value="1"/>
</dbReference>